<evidence type="ECO:0000313" key="3">
    <source>
        <dbReference type="Proteomes" id="UP000830198"/>
    </source>
</evidence>
<evidence type="ECO:0000313" key="2">
    <source>
        <dbReference type="EMBL" id="UPK67468.1"/>
    </source>
</evidence>
<keyword evidence="3" id="KW-1185">Reference proteome</keyword>
<evidence type="ECO:0008006" key="4">
    <source>
        <dbReference type="Google" id="ProtNLM"/>
    </source>
</evidence>
<evidence type="ECO:0000256" key="1">
    <source>
        <dbReference type="SAM" id="SignalP"/>
    </source>
</evidence>
<keyword evidence="1" id="KW-0732">Signal</keyword>
<dbReference type="Proteomes" id="UP000830198">
    <property type="component" value="Chromosome"/>
</dbReference>
<dbReference type="EMBL" id="CP095855">
    <property type="protein sequence ID" value="UPK67468.1"/>
    <property type="molecule type" value="Genomic_DNA"/>
</dbReference>
<gene>
    <name evidence="2" type="ORF">MYF79_21220</name>
</gene>
<organism evidence="2 3">
    <name type="scientific">Chitinophaga filiformis</name>
    <name type="common">Myxococcus filiformis</name>
    <name type="synonym">Flexibacter filiformis</name>
    <dbReference type="NCBI Taxonomy" id="104663"/>
    <lineage>
        <taxon>Bacteria</taxon>
        <taxon>Pseudomonadati</taxon>
        <taxon>Bacteroidota</taxon>
        <taxon>Chitinophagia</taxon>
        <taxon>Chitinophagales</taxon>
        <taxon>Chitinophagaceae</taxon>
        <taxon>Chitinophaga</taxon>
    </lineage>
</organism>
<proteinExistence type="predicted"/>
<accession>A0ABY4HVH8</accession>
<dbReference type="RefSeq" id="WP_247809847.1">
    <property type="nucleotide sequence ID" value="NZ_CP095855.1"/>
</dbReference>
<feature type="signal peptide" evidence="1">
    <location>
        <begin position="1"/>
        <end position="20"/>
    </location>
</feature>
<reference evidence="2 3" key="1">
    <citation type="submission" date="2022-04" db="EMBL/GenBank/DDBJ databases">
        <title>The arsenic-methylating capacity of Chitinophaga filiformis YT5 during chitin decomposition.</title>
        <authorList>
            <person name="Chen G."/>
            <person name="Liang Y."/>
        </authorList>
    </citation>
    <scope>NUCLEOTIDE SEQUENCE [LARGE SCALE GENOMIC DNA]</scope>
    <source>
        <strain evidence="2 3">YT5</strain>
    </source>
</reference>
<sequence>MKRIFLLAAIGLASVKSSVAQHFTHGLGVGIFVEDAKRTNAKGSFTFTYSPRLSFAETENTSLSIGIPLNIGFSGTYSGGYTSDGYYEENDLGYMINVPLMLNFNIGAGSAKGCQDRMGFFVGAGYAYHIGTVEDNLIGNVYPHTETESATGLAANIGLRIGVGHKKKHNIEIRSSYMRGMSSYKPHVFGANCLFNF</sequence>
<protein>
    <recommendedName>
        <fullName evidence="4">Outer membrane protein beta-barrel domain-containing protein</fullName>
    </recommendedName>
</protein>
<name>A0ABY4HVH8_CHIFI</name>
<feature type="chain" id="PRO_5045189004" description="Outer membrane protein beta-barrel domain-containing protein" evidence="1">
    <location>
        <begin position="21"/>
        <end position="197"/>
    </location>
</feature>